<dbReference type="GO" id="GO:0016853">
    <property type="term" value="F:isomerase activity"/>
    <property type="evidence" value="ECO:0007669"/>
    <property type="project" value="UniProtKB-KW"/>
</dbReference>
<dbReference type="InterPro" id="IPR046348">
    <property type="entry name" value="SIS_dom_sf"/>
</dbReference>
<keyword evidence="3" id="KW-0413">Isomerase</keyword>
<feature type="domain" description="SIS" evidence="2">
    <location>
        <begin position="38"/>
        <end position="180"/>
    </location>
</feature>
<dbReference type="AlphaFoldDB" id="A0A4R6IKW5"/>
<gene>
    <name evidence="3" type="ORF">CLV32_1662</name>
</gene>
<organism evidence="3 4">
    <name type="scientific">Pedobacter duraquae</name>
    <dbReference type="NCBI Taxonomy" id="425511"/>
    <lineage>
        <taxon>Bacteria</taxon>
        <taxon>Pseudomonadati</taxon>
        <taxon>Bacteroidota</taxon>
        <taxon>Sphingobacteriia</taxon>
        <taxon>Sphingobacteriales</taxon>
        <taxon>Sphingobacteriaceae</taxon>
        <taxon>Pedobacter</taxon>
    </lineage>
</organism>
<keyword evidence="4" id="KW-1185">Reference proteome</keyword>
<comment type="caution">
    <text evidence="3">The sequence shown here is derived from an EMBL/GenBank/DDBJ whole genome shotgun (WGS) entry which is preliminary data.</text>
</comment>
<dbReference type="OrthoDB" id="9797832at2"/>
<reference evidence="3 4" key="1">
    <citation type="submission" date="2019-03" db="EMBL/GenBank/DDBJ databases">
        <title>Genomic Encyclopedia of Archaeal and Bacterial Type Strains, Phase II (KMG-II): from individual species to whole genera.</title>
        <authorList>
            <person name="Goeker M."/>
        </authorList>
    </citation>
    <scope>NUCLEOTIDE SEQUENCE [LARGE SCALE GENOMIC DNA]</scope>
    <source>
        <strain evidence="3 4">DSM 19034</strain>
    </source>
</reference>
<dbReference type="GO" id="GO:0097367">
    <property type="term" value="F:carbohydrate derivative binding"/>
    <property type="evidence" value="ECO:0007669"/>
    <property type="project" value="InterPro"/>
</dbReference>
<dbReference type="GO" id="GO:1901135">
    <property type="term" value="P:carbohydrate derivative metabolic process"/>
    <property type="evidence" value="ECO:0007669"/>
    <property type="project" value="InterPro"/>
</dbReference>
<dbReference type="Gene3D" id="3.40.50.10490">
    <property type="entry name" value="Glucose-6-phosphate isomerase like protein, domain 1"/>
    <property type="match status" value="1"/>
</dbReference>
<evidence type="ECO:0000313" key="3">
    <source>
        <dbReference type="EMBL" id="TDO22681.1"/>
    </source>
</evidence>
<evidence type="ECO:0000259" key="2">
    <source>
        <dbReference type="PROSITE" id="PS51464"/>
    </source>
</evidence>
<accession>A0A4R6IKW5</accession>
<proteinExistence type="inferred from homology"/>
<evidence type="ECO:0000313" key="4">
    <source>
        <dbReference type="Proteomes" id="UP000295499"/>
    </source>
</evidence>
<dbReference type="InterPro" id="IPR017552">
    <property type="entry name" value="PHI/rmpB"/>
</dbReference>
<dbReference type="NCBIfam" id="TIGR03127">
    <property type="entry name" value="RuMP_HxlB"/>
    <property type="match status" value="1"/>
</dbReference>
<dbReference type="Pfam" id="PF01380">
    <property type="entry name" value="SIS"/>
    <property type="match status" value="1"/>
</dbReference>
<dbReference type="RefSeq" id="WP_133554247.1">
    <property type="nucleotide sequence ID" value="NZ_SNWM01000002.1"/>
</dbReference>
<dbReference type="EMBL" id="SNWM01000002">
    <property type="protein sequence ID" value="TDO22681.1"/>
    <property type="molecule type" value="Genomic_DNA"/>
</dbReference>
<dbReference type="PANTHER" id="PTHR43443">
    <property type="entry name" value="3-HEXULOSE-6-PHOSPHATE ISOMERASE"/>
    <property type="match status" value="1"/>
</dbReference>
<dbReference type="SUPFAM" id="SSF53697">
    <property type="entry name" value="SIS domain"/>
    <property type="match status" value="1"/>
</dbReference>
<dbReference type="CDD" id="cd05005">
    <property type="entry name" value="SIS_PHI"/>
    <property type="match status" value="1"/>
</dbReference>
<dbReference type="InterPro" id="IPR001347">
    <property type="entry name" value="SIS_dom"/>
</dbReference>
<dbReference type="PANTHER" id="PTHR43443:SF1">
    <property type="entry name" value="3-HEXULOSE-6-PHOSPHATE ISOMERASE"/>
    <property type="match status" value="1"/>
</dbReference>
<dbReference type="PROSITE" id="PS51464">
    <property type="entry name" value="SIS"/>
    <property type="match status" value="1"/>
</dbReference>
<comment type="similarity">
    <text evidence="1">Belongs to the SIS family. PHI subfamily.</text>
</comment>
<sequence length="193" mass="20711">MENTKHTPAELIRNNLDLILAEQSRLTKQLNFADVAGVIPYLHSAARIFVAGAGRSGFAMRSAAMRLMHFGLTVYVVGETTTPAIQTGDLLFIASGSGTTGSMVSAAERASKVGAKVVALSTTTDSPLAALSDYLLLIPAAQKQDHAHIISKQYAGSLFEQSLLLITDAIFQTMWDLDGTPAPELWKRHANLE</sequence>
<protein>
    <submittedName>
        <fullName evidence="3">3-hexulose-6-phosphate isomerase</fullName>
    </submittedName>
</protein>
<name>A0A4R6IKW5_9SPHI</name>
<evidence type="ECO:0000256" key="1">
    <source>
        <dbReference type="ARBA" id="ARBA00009235"/>
    </source>
</evidence>
<dbReference type="Proteomes" id="UP000295499">
    <property type="component" value="Unassembled WGS sequence"/>
</dbReference>